<accession>A0A507AGF0</accession>
<comment type="caution">
    <text evidence="2">The sequence shown here is derived from an EMBL/GenBank/DDBJ whole genome shotgun (WGS) entry which is preliminary data.</text>
</comment>
<evidence type="ECO:0000256" key="1">
    <source>
        <dbReference type="ARBA" id="ARBA00006995"/>
    </source>
</evidence>
<dbReference type="GeneID" id="41977894"/>
<dbReference type="AlphaFoldDB" id="A0A507AGF0"/>
<proteinExistence type="inferred from homology"/>
<dbReference type="InterPro" id="IPR038906">
    <property type="entry name" value="TTC36"/>
</dbReference>
<protein>
    <submittedName>
        <fullName evidence="2">Uncharacterized protein</fullName>
    </submittedName>
</protein>
<dbReference type="RefSeq" id="XP_030989583.1">
    <property type="nucleotide sequence ID" value="XM_031133066.1"/>
</dbReference>
<dbReference type="OrthoDB" id="539634at2759"/>
<dbReference type="Proteomes" id="UP000319257">
    <property type="component" value="Unassembled WGS sequence"/>
</dbReference>
<gene>
    <name evidence="2" type="ORF">E0L32_010447</name>
</gene>
<dbReference type="PANTHER" id="PTHR21405:SF0">
    <property type="entry name" value="TETRATRICOPEPTIDE REPEAT PROTEIN 36"/>
    <property type="match status" value="1"/>
</dbReference>
<comment type="similarity">
    <text evidence="1">Belongs to the TTC36 family.</text>
</comment>
<organism evidence="2 3">
    <name type="scientific">Thyridium curvatum</name>
    <dbReference type="NCBI Taxonomy" id="1093900"/>
    <lineage>
        <taxon>Eukaryota</taxon>
        <taxon>Fungi</taxon>
        <taxon>Dikarya</taxon>
        <taxon>Ascomycota</taxon>
        <taxon>Pezizomycotina</taxon>
        <taxon>Sordariomycetes</taxon>
        <taxon>Sordariomycetidae</taxon>
        <taxon>Thyridiales</taxon>
        <taxon>Thyridiaceae</taxon>
        <taxon>Thyridium</taxon>
    </lineage>
</organism>
<dbReference type="GO" id="GO:0006570">
    <property type="term" value="P:tyrosine metabolic process"/>
    <property type="evidence" value="ECO:0007669"/>
    <property type="project" value="TreeGrafter"/>
</dbReference>
<reference evidence="2 3" key="1">
    <citation type="submission" date="2019-06" db="EMBL/GenBank/DDBJ databases">
        <title>Draft genome sequence of the filamentous fungus Phialemoniopsis curvata isolated from diesel fuel.</title>
        <authorList>
            <person name="Varaljay V.A."/>
            <person name="Lyon W.J."/>
            <person name="Crouch A.L."/>
            <person name="Drake C.E."/>
            <person name="Hollomon J.M."/>
            <person name="Nadeau L.J."/>
            <person name="Nunn H.S."/>
            <person name="Stevenson B.S."/>
            <person name="Bojanowski C.L."/>
            <person name="Crookes-Goodson W.J."/>
        </authorList>
    </citation>
    <scope>NUCLEOTIDE SEQUENCE [LARGE SCALE GENOMIC DNA]</scope>
    <source>
        <strain evidence="2 3">D216</strain>
    </source>
</reference>
<evidence type="ECO:0000313" key="3">
    <source>
        <dbReference type="Proteomes" id="UP000319257"/>
    </source>
</evidence>
<keyword evidence="3" id="KW-1185">Reference proteome</keyword>
<evidence type="ECO:0000313" key="2">
    <source>
        <dbReference type="EMBL" id="TPX07872.1"/>
    </source>
</evidence>
<dbReference type="InParanoid" id="A0A507AGF0"/>
<dbReference type="EMBL" id="SKBQ01000084">
    <property type="protein sequence ID" value="TPX07872.1"/>
    <property type="molecule type" value="Genomic_DNA"/>
</dbReference>
<dbReference type="PANTHER" id="PTHR21405">
    <property type="entry name" value="CDNA SEQUENCE BC021608"/>
    <property type="match status" value="1"/>
</dbReference>
<name>A0A507AGF0_9PEZI</name>
<dbReference type="STRING" id="1093900.A0A507AGF0"/>
<sequence>MAPSSLSMRDINVLEKMKDPEANPALGVIADSSLPKDPHITDQSLYERVSQKEREVILSMKELETELAKIQTPQTSDYIEPYKACISRLGELIAEHPNYASARNNRAQAIRRLYGDNMLVSNAPALPQALVVEASSKERTDAAETALGDLDKAIQLLSPRSPFAPMSPTAKNTLSLAYTQRAAIYHSTSKYIASSSSQVEAQRREAKWTSLQFEEAASRDFASGGRFGNEIAKSLAVSTNPTAKLCGQMVQEMMRKEYGSVQS</sequence>